<evidence type="ECO:0000256" key="2">
    <source>
        <dbReference type="ARBA" id="ARBA00022448"/>
    </source>
</evidence>
<protein>
    <recommendedName>
        <fullName evidence="10">Major facilitator superfamily (MFS) profile domain-containing protein</fullName>
    </recommendedName>
</protein>
<organism evidence="8 9">
    <name type="scientific">Mycoemilia scoparia</name>
    <dbReference type="NCBI Taxonomy" id="417184"/>
    <lineage>
        <taxon>Eukaryota</taxon>
        <taxon>Fungi</taxon>
        <taxon>Fungi incertae sedis</taxon>
        <taxon>Zoopagomycota</taxon>
        <taxon>Kickxellomycotina</taxon>
        <taxon>Kickxellomycetes</taxon>
        <taxon>Kickxellales</taxon>
        <taxon>Kickxellaceae</taxon>
        <taxon>Mycoemilia</taxon>
    </lineage>
</organism>
<feature type="compositionally biased region" description="Basic and acidic residues" evidence="6">
    <location>
        <begin position="60"/>
        <end position="77"/>
    </location>
</feature>
<evidence type="ECO:0000256" key="7">
    <source>
        <dbReference type="SAM" id="Phobius"/>
    </source>
</evidence>
<dbReference type="PANTHER" id="PTHR43791:SF36">
    <property type="entry name" value="TRANSPORTER, PUTATIVE (AFU_ORTHOLOGUE AFUA_6G08340)-RELATED"/>
    <property type="match status" value="1"/>
</dbReference>
<reference evidence="8" key="1">
    <citation type="submission" date="2022-07" db="EMBL/GenBank/DDBJ databases">
        <title>Phylogenomic reconstructions and comparative analyses of Kickxellomycotina fungi.</title>
        <authorList>
            <person name="Reynolds N.K."/>
            <person name="Stajich J.E."/>
            <person name="Barry K."/>
            <person name="Grigoriev I.V."/>
            <person name="Crous P."/>
            <person name="Smith M.E."/>
        </authorList>
    </citation>
    <scope>NUCLEOTIDE SEQUENCE</scope>
    <source>
        <strain evidence="8">NBRC 100468</strain>
    </source>
</reference>
<dbReference type="PANTHER" id="PTHR43791">
    <property type="entry name" value="PERMEASE-RELATED"/>
    <property type="match status" value="1"/>
</dbReference>
<gene>
    <name evidence="8" type="ORF">H4219_002477</name>
</gene>
<proteinExistence type="predicted"/>
<evidence type="ECO:0000313" key="9">
    <source>
        <dbReference type="Proteomes" id="UP001150538"/>
    </source>
</evidence>
<keyword evidence="3 7" id="KW-0812">Transmembrane</keyword>
<keyword evidence="9" id="KW-1185">Reference proteome</keyword>
<dbReference type="EMBL" id="JANBPU010000040">
    <property type="protein sequence ID" value="KAJ1918674.1"/>
    <property type="molecule type" value="Genomic_DNA"/>
</dbReference>
<keyword evidence="2" id="KW-0813">Transport</keyword>
<dbReference type="GO" id="GO:0022857">
    <property type="term" value="F:transmembrane transporter activity"/>
    <property type="evidence" value="ECO:0007669"/>
    <property type="project" value="InterPro"/>
</dbReference>
<dbReference type="InterPro" id="IPR036259">
    <property type="entry name" value="MFS_trans_sf"/>
</dbReference>
<feature type="transmembrane region" description="Helical" evidence="7">
    <location>
        <begin position="499"/>
        <end position="520"/>
    </location>
</feature>
<evidence type="ECO:0008006" key="10">
    <source>
        <dbReference type="Google" id="ProtNLM"/>
    </source>
</evidence>
<feature type="transmembrane region" description="Helical" evidence="7">
    <location>
        <begin position="467"/>
        <end position="487"/>
    </location>
</feature>
<dbReference type="Pfam" id="PF07690">
    <property type="entry name" value="MFS_1"/>
    <property type="match status" value="1"/>
</dbReference>
<evidence type="ECO:0000256" key="3">
    <source>
        <dbReference type="ARBA" id="ARBA00022692"/>
    </source>
</evidence>
<evidence type="ECO:0000256" key="1">
    <source>
        <dbReference type="ARBA" id="ARBA00004141"/>
    </source>
</evidence>
<feature type="transmembrane region" description="Helical" evidence="7">
    <location>
        <begin position="205"/>
        <end position="231"/>
    </location>
</feature>
<comment type="subcellular location">
    <subcellularLocation>
        <location evidence="1">Membrane</location>
        <topology evidence="1">Multi-pass membrane protein</topology>
    </subcellularLocation>
</comment>
<feature type="compositionally biased region" description="Polar residues" evidence="6">
    <location>
        <begin position="1"/>
        <end position="33"/>
    </location>
</feature>
<dbReference type="Gene3D" id="1.20.1250.20">
    <property type="entry name" value="MFS general substrate transporter like domains"/>
    <property type="match status" value="1"/>
</dbReference>
<dbReference type="InterPro" id="IPR011701">
    <property type="entry name" value="MFS"/>
</dbReference>
<evidence type="ECO:0000256" key="4">
    <source>
        <dbReference type="ARBA" id="ARBA00022989"/>
    </source>
</evidence>
<feature type="transmembrane region" description="Helical" evidence="7">
    <location>
        <begin position="344"/>
        <end position="368"/>
    </location>
</feature>
<dbReference type="GO" id="GO:0016020">
    <property type="term" value="C:membrane"/>
    <property type="evidence" value="ECO:0007669"/>
    <property type="project" value="UniProtKB-SubCell"/>
</dbReference>
<keyword evidence="5 7" id="KW-0472">Membrane</keyword>
<dbReference type="FunFam" id="1.20.1250.20:FF:000018">
    <property type="entry name" value="MFS transporter permease"/>
    <property type="match status" value="1"/>
</dbReference>
<feature type="transmembrane region" description="Helical" evidence="7">
    <location>
        <begin position="114"/>
        <end position="132"/>
    </location>
</feature>
<evidence type="ECO:0000256" key="5">
    <source>
        <dbReference type="ARBA" id="ARBA00023136"/>
    </source>
</evidence>
<feature type="transmembrane region" description="Helical" evidence="7">
    <location>
        <begin position="243"/>
        <end position="261"/>
    </location>
</feature>
<dbReference type="OrthoDB" id="2985014at2759"/>
<evidence type="ECO:0000256" key="6">
    <source>
        <dbReference type="SAM" id="MobiDB-lite"/>
    </source>
</evidence>
<feature type="compositionally biased region" description="Low complexity" evidence="6">
    <location>
        <begin position="39"/>
        <end position="53"/>
    </location>
</feature>
<keyword evidence="4 7" id="KW-1133">Transmembrane helix</keyword>
<accession>A0A9W8DUD1</accession>
<feature type="transmembrane region" description="Helical" evidence="7">
    <location>
        <begin position="273"/>
        <end position="295"/>
    </location>
</feature>
<feature type="region of interest" description="Disordered" evidence="6">
    <location>
        <begin position="1"/>
        <end position="83"/>
    </location>
</feature>
<dbReference type="Proteomes" id="UP001150538">
    <property type="component" value="Unassembled WGS sequence"/>
</dbReference>
<sequence length="556" mass="61162">MDNQSLLQHNPLDNSGSFGQSNTAGNSSNTLQQTKKDANISNLASSSSSLSSSVTKEKKHFNNGDTKDVHSYDKGEQDWGEPQELTGEIDTLSLLTPEERVTLKSYARKTDLRIILYSAIGFMLCMVDRTNIGSAKISGLEEDISLTDTTYSIALSIFYVSYLFMQVTSNVFLKMMGPSKWIPFLGTSWGIICMCQTAVKNAGGLIAVRLFLGACEAGLSPGMIYLISFWYPRQMAGHRMTCFFLSTAFASIFSGPLAAGLSSIPEKTGLRGWQWIFLIEGLITVLWGIGGLFVYKDYPEKAGIFTKDERNVIGKIMKMEKSLASQSKMTRKNITIGALDWKTWLWGSISFAGVFPINTNAIFAPSLIKDMGHKAVEAQVLTSVPALCGGIVMVSGLFLPRILGGHSICKILYTSLTLTGCLILIFISNNYAKLIGLCLLASGGYGNLAIDPGYYSSNTGGVIKRGITTGIIVCLGSFSGFAVSYCYPHRDAPRYLAGHSVNLAMSIYVICGTLFLRWWYSHQNKKKEKNPVDISHMSRAEQDRLCDNHPKFRYIY</sequence>
<dbReference type="SUPFAM" id="SSF103473">
    <property type="entry name" value="MFS general substrate transporter"/>
    <property type="match status" value="1"/>
</dbReference>
<feature type="transmembrane region" description="Helical" evidence="7">
    <location>
        <begin position="380"/>
        <end position="399"/>
    </location>
</feature>
<evidence type="ECO:0000313" key="8">
    <source>
        <dbReference type="EMBL" id="KAJ1918674.1"/>
    </source>
</evidence>
<name>A0A9W8DUD1_9FUNG</name>
<feature type="transmembrane region" description="Helical" evidence="7">
    <location>
        <begin position="152"/>
        <end position="173"/>
    </location>
</feature>
<comment type="caution">
    <text evidence="8">The sequence shown here is derived from an EMBL/GenBank/DDBJ whole genome shotgun (WGS) entry which is preliminary data.</text>
</comment>
<dbReference type="AlphaFoldDB" id="A0A9W8DUD1"/>